<evidence type="ECO:0000313" key="4">
    <source>
        <dbReference type="EMBL" id="CCE40816.1"/>
    </source>
</evidence>
<dbReference type="Proteomes" id="UP000005221">
    <property type="component" value="Chromosome 1"/>
</dbReference>
<reference evidence="4" key="3">
    <citation type="submission" date="2011-10" db="EMBL/GenBank/DDBJ databases">
        <title>Transcriptional landscape of the pathogenic yeast Candida parapsilosis.</title>
        <authorList>
            <person name="Guida A."/>
            <person name="Lindstaedt C."/>
            <person name="Maguire S.L."/>
            <person name="Ding C."/>
            <person name="Higgins D.G."/>
            <person name="Harris D."/>
            <person name="Berriman M."/>
            <person name="Butler G."/>
        </authorList>
    </citation>
    <scope>NUCLEOTIDE SEQUENCE</scope>
    <source>
        <strain evidence="4">CDC317</strain>
    </source>
</reference>
<proteinExistence type="predicted"/>
<gene>
    <name evidence="3 4" type="ordered locus">CPAR2_108540</name>
</gene>
<evidence type="ECO:0000256" key="1">
    <source>
        <dbReference type="SAM" id="MobiDB-lite"/>
    </source>
</evidence>
<dbReference type="InterPro" id="IPR003114">
    <property type="entry name" value="Phox_assoc"/>
</dbReference>
<feature type="domain" description="PXA" evidence="2">
    <location>
        <begin position="156"/>
        <end position="355"/>
    </location>
</feature>
<organism evidence="4 6">
    <name type="scientific">Candida parapsilosis (strain CDC 317 / ATCC MYA-4646)</name>
    <name type="common">Yeast</name>
    <name type="synonym">Monilia parapsilosis</name>
    <dbReference type="NCBI Taxonomy" id="578454"/>
    <lineage>
        <taxon>Eukaryota</taxon>
        <taxon>Fungi</taxon>
        <taxon>Dikarya</taxon>
        <taxon>Ascomycota</taxon>
        <taxon>Saccharomycotina</taxon>
        <taxon>Pichiomycetes</taxon>
        <taxon>Debaryomycetaceae</taxon>
        <taxon>Candida/Lodderomyces clade</taxon>
        <taxon>Candida</taxon>
    </lineage>
</organism>
<dbReference type="Pfam" id="PF02194">
    <property type="entry name" value="PXA"/>
    <property type="match status" value="1"/>
</dbReference>
<evidence type="ECO:0000259" key="2">
    <source>
        <dbReference type="Pfam" id="PF02194"/>
    </source>
</evidence>
<reference evidence="6" key="2">
    <citation type="journal article" date="2011" name="BMC Genomics">
        <title>Using RNA-seq to determine the transcriptional landscape and the hypoxic response of the pathogenic yeast Candida parapsilosis.</title>
        <authorList>
            <person name="Guida A."/>
            <person name="Lindstaedt C."/>
            <person name="Maguire S.L."/>
            <person name="Ding C."/>
            <person name="Higgins D.G."/>
            <person name="Corton N.J."/>
            <person name="Berriman M."/>
            <person name="Butler G."/>
        </authorList>
    </citation>
    <scope>GENOME REANNOTATION</scope>
    <source>
        <strain evidence="6">CDC 317 / ATCC MYA-4646</strain>
    </source>
</reference>
<feature type="region of interest" description="Disordered" evidence="1">
    <location>
        <begin position="40"/>
        <end position="64"/>
    </location>
</feature>
<dbReference type="AlphaFoldDB" id="G8B8N1"/>
<evidence type="ECO:0000313" key="6">
    <source>
        <dbReference type="Proteomes" id="UP000005221"/>
    </source>
</evidence>
<dbReference type="CGD" id="CAL0000149421">
    <property type="gene designation" value="CPAR2_108540"/>
</dbReference>
<name>G8B8N1_CANPC</name>
<dbReference type="EnsemblFungi" id="CPAR2_108540-T">
    <property type="protein sequence ID" value="CPAR2_108540-T-p1"/>
    <property type="gene ID" value="CPAR2_108540"/>
</dbReference>
<accession>G8B8N1</accession>
<dbReference type="STRING" id="578454.G8B8N1"/>
<accession>A0AAJ8VW03</accession>
<protein>
    <submittedName>
        <fullName evidence="5">PXA domain-containing protein</fullName>
    </submittedName>
</protein>
<evidence type="ECO:0000313" key="5">
    <source>
        <dbReference type="EnsemblFungi" id="CPAR2_108540-T-p1"/>
    </source>
</evidence>
<reference evidence="5" key="4">
    <citation type="submission" date="2025-05" db="UniProtKB">
        <authorList>
            <consortium name="EnsemblFungi"/>
        </authorList>
    </citation>
    <scope>IDENTIFICATION</scope>
</reference>
<keyword evidence="6" id="KW-1185">Reference proteome</keyword>
<evidence type="ECO:0000313" key="3">
    <source>
        <dbReference type="CGD" id="CAL0000149421"/>
    </source>
</evidence>
<dbReference type="EMBL" id="HE605203">
    <property type="protein sequence ID" value="CCE40816.1"/>
    <property type="molecule type" value="Genomic_DNA"/>
</dbReference>
<sequence length="577" mass="65045">MDRYQDKIKPRSRPVSAIISTTTTNVTSHDHGTLFSPSSATSLNGNISSQTQTPPAKANISHNANIESGPIKLLQTPRYYSEKETKKSSSYITKKDILRNELRTTGLPTNNEPKHNRIELQFLVSIYAPGLRPLRNASLVERIKSRLPKIVDGDLDVNFSLHLFLSTIMVKFVNSWYLTKLNTSNVEFLRAVYDDVLVVLVRDLASRVTCLSSCDLLHLADDLISILNTHLKEFANDENGNYSYKVVDGYYNLADTENSLAYDASKDPKDVLGNYLSQQHIIFDHKSDAQEEEQQLLYLRVMGTKILQKAMTNNAKDALFTSKITSDLLILILGDLVMAQIVKKISSSEFILGSLNNVVTSLLSMVKEREISKAQATVSGPSVITQFVALACTIYQSMFMLVSALKSCSGYDAPFDVINCSVFVLLGTLFRVDQTWPLVYTLALSMRTIILSILGLKNGINNVVSNFLMHYMSKTISTETISKVIDQLRIKLFYSEDKEVAHEDQHISLDTVVDNIVELFNHLPLMKQQHPDFLRNKIKRVLIIFAKDEELDRTNKVNLLLCIRLLDQVVYAIYNDI</sequence>
<dbReference type="eggNOG" id="ENOG502RYUQ">
    <property type="taxonomic scope" value="Eukaryota"/>
</dbReference>
<dbReference type="VEuPathDB" id="FungiDB:CPAR2_108540"/>
<reference evidence="6" key="1">
    <citation type="journal article" date="2009" name="Nature">
        <title>Evolution of pathogenicity and sexual reproduction in eight Candida genomes.</title>
        <authorList>
            <person name="Butler G."/>
            <person name="Rasmussen M.D."/>
            <person name="Lin M.F."/>
            <person name="Santos M.A."/>
            <person name="Sakthikumar S."/>
            <person name="Munro C.A."/>
            <person name="Rheinbay E."/>
            <person name="Grabherr M."/>
            <person name="Forche A."/>
            <person name="Reedy J.L."/>
            <person name="Agrafioti I."/>
            <person name="Arnaud M.B."/>
            <person name="Bates S."/>
            <person name="Brown A.J."/>
            <person name="Brunke S."/>
            <person name="Costanzo M.C."/>
            <person name="Fitzpatrick D.A."/>
            <person name="de Groot P.W."/>
            <person name="Harris D."/>
            <person name="Hoyer L.L."/>
            <person name="Hube B."/>
            <person name="Klis F.M."/>
            <person name="Kodira C."/>
            <person name="Lennard N."/>
            <person name="Logue M.E."/>
            <person name="Martin R."/>
            <person name="Neiman A.M."/>
            <person name="Nikolaou E."/>
            <person name="Quail M.A."/>
            <person name="Quinn J."/>
            <person name="Santos M.C."/>
            <person name="Schmitzberger F.F."/>
            <person name="Sherlock G."/>
            <person name="Shah P."/>
            <person name="Silverstein K.A."/>
            <person name="Skrzypek M.S."/>
            <person name="Soll D."/>
            <person name="Staggs R."/>
            <person name="Stansfield I."/>
            <person name="Stumpf M.P."/>
            <person name="Sudbery P.E."/>
            <person name="Srikantha T."/>
            <person name="Zeng Q."/>
            <person name="Berman J."/>
            <person name="Berriman M."/>
            <person name="Heitman J."/>
            <person name="Gow N.A."/>
            <person name="Lorenz M.C."/>
            <person name="Birren B.W."/>
            <person name="Kellis M."/>
            <person name="Cuomo C.A."/>
        </authorList>
    </citation>
    <scope>NUCLEOTIDE SEQUENCE [LARGE SCALE GENOMIC DNA]</scope>
    <source>
        <strain evidence="6">CDC 317 / ATCC MYA-4646</strain>
    </source>
</reference>